<dbReference type="PANTHER" id="PTHR12549">
    <property type="entry name" value="JMJC DOMAIN-CONTAINING HISTONE DEMETHYLATION PROTEIN"/>
    <property type="match status" value="1"/>
</dbReference>
<evidence type="ECO:0000313" key="5">
    <source>
        <dbReference type="EMBL" id="KAK9761139.1"/>
    </source>
</evidence>
<proteinExistence type="predicted"/>
<dbReference type="Proteomes" id="UP001479436">
    <property type="component" value="Unassembled WGS sequence"/>
</dbReference>
<dbReference type="EMBL" id="JASJQH010001542">
    <property type="protein sequence ID" value="KAK9761139.1"/>
    <property type="molecule type" value="Genomic_DNA"/>
</dbReference>
<evidence type="ECO:0000256" key="3">
    <source>
        <dbReference type="ARBA" id="ARBA00023242"/>
    </source>
</evidence>
<evidence type="ECO:0000313" key="6">
    <source>
        <dbReference type="Proteomes" id="UP001479436"/>
    </source>
</evidence>
<dbReference type="SUPFAM" id="SSF51197">
    <property type="entry name" value="Clavaminate synthase-like"/>
    <property type="match status" value="1"/>
</dbReference>
<protein>
    <submittedName>
        <fullName evidence="5">Uncharacterized protein</fullName>
    </submittedName>
</protein>
<feature type="region of interest" description="Disordered" evidence="4">
    <location>
        <begin position="110"/>
        <end position="153"/>
    </location>
</feature>
<dbReference type="PANTHER" id="PTHR12549:SF38">
    <property type="entry name" value="JMJC DOMAIN-CONTAINING HISTONE DEMETHYLASE 2, ISOFORM A"/>
    <property type="match status" value="1"/>
</dbReference>
<organism evidence="5 6">
    <name type="scientific">Basidiobolus ranarum</name>
    <dbReference type="NCBI Taxonomy" id="34480"/>
    <lineage>
        <taxon>Eukaryota</taxon>
        <taxon>Fungi</taxon>
        <taxon>Fungi incertae sedis</taxon>
        <taxon>Zoopagomycota</taxon>
        <taxon>Entomophthoromycotina</taxon>
        <taxon>Basidiobolomycetes</taxon>
        <taxon>Basidiobolales</taxon>
        <taxon>Basidiobolaceae</taxon>
        <taxon>Basidiobolus</taxon>
    </lineage>
</organism>
<evidence type="ECO:0000256" key="2">
    <source>
        <dbReference type="ARBA" id="ARBA00022723"/>
    </source>
</evidence>
<dbReference type="Gene3D" id="2.60.120.650">
    <property type="entry name" value="Cupin"/>
    <property type="match status" value="1"/>
</dbReference>
<evidence type="ECO:0000256" key="1">
    <source>
        <dbReference type="ARBA" id="ARBA00004123"/>
    </source>
</evidence>
<keyword evidence="3" id="KW-0539">Nucleus</keyword>
<comment type="caution">
    <text evidence="5">The sequence shown here is derived from an EMBL/GenBank/DDBJ whole genome shotgun (WGS) entry which is preliminary data.</text>
</comment>
<name>A0ABR2WI05_9FUNG</name>
<reference evidence="5 6" key="1">
    <citation type="submission" date="2023-04" db="EMBL/GenBank/DDBJ databases">
        <title>Genome of Basidiobolus ranarum AG-B5.</title>
        <authorList>
            <person name="Stajich J.E."/>
            <person name="Carter-House D."/>
            <person name="Gryganskyi A."/>
        </authorList>
    </citation>
    <scope>NUCLEOTIDE SEQUENCE [LARGE SCALE GENOMIC DNA]</scope>
    <source>
        <strain evidence="5 6">AG-B5</strain>
    </source>
</reference>
<keyword evidence="6" id="KW-1185">Reference proteome</keyword>
<evidence type="ECO:0000256" key="4">
    <source>
        <dbReference type="SAM" id="MobiDB-lite"/>
    </source>
</evidence>
<comment type="subcellular location">
    <subcellularLocation>
        <location evidence="1">Nucleus</location>
    </subcellularLocation>
</comment>
<keyword evidence="2" id="KW-0479">Metal-binding</keyword>
<sequence>MPEVEQIHNKEQFHEVTNETAEKYSVKLENHNSIVENPSQLSQEEFKTTKFQPLSTKSELSNKQVKILEDALTVYKSIPNESRIEWLSRLIREDTRTVIDWFETQINPNGKSISPIPKPIIEAKKPSRKVSVQPEGDKGSSPKKPNRTSLQKVVSNSDIIIPKTFRQGKTHVQRSQCQNHAYSEFERCRSCIRKNGDVCRFRDFRVFQEKSDGQLIYGPAFQSSTVMMQLPAQNGRNKGTSKSTHKPSSIPKELFLLGSRLSLPTEVWMEHENYLRKIIAPSLLEIVNREINFMCNVTYYQRATPMGVRQMCDVCLTSIFNGFWLCCVCGVEICLYCYDEWTTRNPKVNMCSYKRTHEKPQMIRVSRISLKELENLRNVLQSVITSSDNASTLERPPDLATNHLSREAEYLYDDYNNVTLETFQEKWRRGETIVIRNLLSKINLDWSPSYFIEHYGEEIADMVDCTTGCTVASMTVGDFFRGFSDMSLRPKNHKEKHLVLRIKDWPSDMD</sequence>
<feature type="non-terminal residue" evidence="5">
    <location>
        <position position="510"/>
    </location>
</feature>
<gene>
    <name evidence="5" type="ORF">K7432_014169</name>
</gene>
<accession>A0ABR2WI05</accession>
<dbReference type="InterPro" id="IPR045109">
    <property type="entry name" value="LSDs-like"/>
</dbReference>